<comment type="caution">
    <text evidence="2">The sequence shown here is derived from an EMBL/GenBank/DDBJ whole genome shotgun (WGS) entry which is preliminary data.</text>
</comment>
<accession>A0ABV7TY85</accession>
<reference evidence="3" key="1">
    <citation type="journal article" date="2019" name="Int. J. Syst. Evol. Microbiol.">
        <title>The Global Catalogue of Microorganisms (GCM) 10K type strain sequencing project: providing services to taxonomists for standard genome sequencing and annotation.</title>
        <authorList>
            <consortium name="The Broad Institute Genomics Platform"/>
            <consortium name="The Broad Institute Genome Sequencing Center for Infectious Disease"/>
            <person name="Wu L."/>
            <person name="Ma J."/>
        </authorList>
    </citation>
    <scope>NUCLEOTIDE SEQUENCE [LARGE SCALE GENOMIC DNA]</scope>
    <source>
        <strain evidence="3">KCTC 42195</strain>
    </source>
</reference>
<protein>
    <submittedName>
        <fullName evidence="2">BolA family protein</fullName>
    </submittedName>
</protein>
<dbReference type="InterPro" id="IPR036065">
    <property type="entry name" value="BolA-like_sf"/>
</dbReference>
<sequence length="87" mass="9502">MSDITKLLEQRLQTLNPLQLHITDDSAAHAGHAGAKSGGHFDLLIVAAAFAGKSRLQRQRMVYDAVGDLAQLRIHALSMRTLTPEEI</sequence>
<dbReference type="SUPFAM" id="SSF82657">
    <property type="entry name" value="BolA-like"/>
    <property type="match status" value="1"/>
</dbReference>
<dbReference type="EMBL" id="JBHRYH010000046">
    <property type="protein sequence ID" value="MFC3627732.1"/>
    <property type="molecule type" value="Genomic_DNA"/>
</dbReference>
<evidence type="ECO:0000256" key="1">
    <source>
        <dbReference type="RuleBase" id="RU003860"/>
    </source>
</evidence>
<dbReference type="Pfam" id="PF01722">
    <property type="entry name" value="BolA"/>
    <property type="match status" value="1"/>
</dbReference>
<dbReference type="Gene3D" id="3.30.300.90">
    <property type="entry name" value="BolA-like"/>
    <property type="match status" value="1"/>
</dbReference>
<dbReference type="Proteomes" id="UP001595636">
    <property type="component" value="Unassembled WGS sequence"/>
</dbReference>
<dbReference type="PANTHER" id="PTHR46230">
    <property type="match status" value="1"/>
</dbReference>
<evidence type="ECO:0000313" key="2">
    <source>
        <dbReference type="EMBL" id="MFC3627732.1"/>
    </source>
</evidence>
<dbReference type="InterPro" id="IPR002634">
    <property type="entry name" value="BolA"/>
</dbReference>
<organism evidence="2 3">
    <name type="scientific">Vogesella amnigena</name>
    <dbReference type="NCBI Taxonomy" id="1507449"/>
    <lineage>
        <taxon>Bacteria</taxon>
        <taxon>Pseudomonadati</taxon>
        <taxon>Pseudomonadota</taxon>
        <taxon>Betaproteobacteria</taxon>
        <taxon>Neisseriales</taxon>
        <taxon>Chromobacteriaceae</taxon>
        <taxon>Vogesella</taxon>
    </lineage>
</organism>
<keyword evidence="3" id="KW-1185">Reference proteome</keyword>
<proteinExistence type="inferred from homology"/>
<dbReference type="PANTHER" id="PTHR46230:SF7">
    <property type="entry name" value="BOLA-LIKE PROTEIN 1"/>
    <property type="match status" value="1"/>
</dbReference>
<dbReference type="PIRSF" id="PIRSF003113">
    <property type="entry name" value="BolA"/>
    <property type="match status" value="1"/>
</dbReference>
<gene>
    <name evidence="2" type="ORF">ACFOKJ_16545</name>
</gene>
<comment type="similarity">
    <text evidence="1">Belongs to the BolA/IbaG family.</text>
</comment>
<name>A0ABV7TY85_9NEIS</name>
<evidence type="ECO:0000313" key="3">
    <source>
        <dbReference type="Proteomes" id="UP001595636"/>
    </source>
</evidence>
<dbReference type="RefSeq" id="WP_390281677.1">
    <property type="nucleotide sequence ID" value="NZ_JBHRYH010000046.1"/>
</dbReference>